<feature type="domain" description="TonB C-terminal" evidence="5">
    <location>
        <begin position="48"/>
        <end position="100"/>
    </location>
</feature>
<evidence type="ECO:0000259" key="5">
    <source>
        <dbReference type="Pfam" id="PF03544"/>
    </source>
</evidence>
<dbReference type="Gene3D" id="3.30.1150.10">
    <property type="match status" value="1"/>
</dbReference>
<comment type="caution">
    <text evidence="6">The sequence shown here is derived from an EMBL/GenBank/DDBJ whole genome shotgun (WGS) entry which is preliminary data.</text>
</comment>
<gene>
    <name evidence="6" type="ORF">HK16_08705</name>
</gene>
<dbReference type="InterPro" id="IPR006260">
    <property type="entry name" value="TonB/TolA_C"/>
</dbReference>
<keyword evidence="3" id="KW-1133">Transmembrane helix</keyword>
<name>A0A252EJK7_9PROT</name>
<reference evidence="6 7" key="1">
    <citation type="submission" date="2014-06" db="EMBL/GenBank/DDBJ databases">
        <authorList>
            <person name="Ju J."/>
            <person name="Zhang J."/>
        </authorList>
    </citation>
    <scope>NUCLEOTIDE SEQUENCE [LARGE SCALE GENOMIC DNA]</scope>
    <source>
        <strain evidence="6">DmL_050</strain>
    </source>
</reference>
<proteinExistence type="predicted"/>
<evidence type="ECO:0000256" key="1">
    <source>
        <dbReference type="ARBA" id="ARBA00004167"/>
    </source>
</evidence>
<comment type="subcellular location">
    <subcellularLocation>
        <location evidence="1">Membrane</location>
        <topology evidence="1">Single-pass membrane protein</topology>
    </subcellularLocation>
</comment>
<dbReference type="GO" id="GO:0016020">
    <property type="term" value="C:membrane"/>
    <property type="evidence" value="ECO:0007669"/>
    <property type="project" value="UniProtKB-SubCell"/>
</dbReference>
<evidence type="ECO:0000313" key="6">
    <source>
        <dbReference type="EMBL" id="OUL66658.1"/>
    </source>
</evidence>
<dbReference type="AlphaFoldDB" id="A0A252EJK7"/>
<dbReference type="SUPFAM" id="SSF74653">
    <property type="entry name" value="TolA/TonB C-terminal domain"/>
    <property type="match status" value="1"/>
</dbReference>
<evidence type="ECO:0000313" key="7">
    <source>
        <dbReference type="Proteomes" id="UP000195072"/>
    </source>
</evidence>
<organism evidence="6 7">
    <name type="scientific">Acetobacter senegalensis</name>
    <dbReference type="NCBI Taxonomy" id="446692"/>
    <lineage>
        <taxon>Bacteria</taxon>
        <taxon>Pseudomonadati</taxon>
        <taxon>Pseudomonadota</taxon>
        <taxon>Alphaproteobacteria</taxon>
        <taxon>Acetobacterales</taxon>
        <taxon>Acetobacteraceae</taxon>
        <taxon>Acetobacter</taxon>
    </lineage>
</organism>
<keyword evidence="2" id="KW-0812">Transmembrane</keyword>
<keyword evidence="4" id="KW-0472">Membrane</keyword>
<accession>A0A252EJK7</accession>
<dbReference type="InterPro" id="IPR037682">
    <property type="entry name" value="TonB_C"/>
</dbReference>
<evidence type="ECO:0000256" key="2">
    <source>
        <dbReference type="ARBA" id="ARBA00022692"/>
    </source>
</evidence>
<dbReference type="Pfam" id="PF03544">
    <property type="entry name" value="TonB_C"/>
    <property type="match status" value="1"/>
</dbReference>
<dbReference type="NCBIfam" id="TIGR01352">
    <property type="entry name" value="tonB_Cterm"/>
    <property type="match status" value="1"/>
</dbReference>
<evidence type="ECO:0000256" key="3">
    <source>
        <dbReference type="ARBA" id="ARBA00022989"/>
    </source>
</evidence>
<protein>
    <recommendedName>
        <fullName evidence="5">TonB C-terminal domain-containing protein</fullName>
    </recommendedName>
</protein>
<dbReference type="Proteomes" id="UP000195072">
    <property type="component" value="Unassembled WGS sequence"/>
</dbReference>
<sequence length="115" mass="12676">MFVAVGLLLVCVDAKADSASSLQQVGGQKVLKDPINMKMSDSEYKEYQESAVTIHADIDKDGHAINCKVTPGPNPGFNDAALRYCQTAKYKPAIKNGEPVIERNRTIVLRFHRDN</sequence>
<dbReference type="GO" id="GO:0055085">
    <property type="term" value="P:transmembrane transport"/>
    <property type="evidence" value="ECO:0007669"/>
    <property type="project" value="InterPro"/>
</dbReference>
<dbReference type="EMBL" id="JOOZ01000028">
    <property type="protein sequence ID" value="OUL66658.1"/>
    <property type="molecule type" value="Genomic_DNA"/>
</dbReference>
<evidence type="ECO:0000256" key="4">
    <source>
        <dbReference type="ARBA" id="ARBA00023136"/>
    </source>
</evidence>